<keyword evidence="6 7" id="KW-0472">Membrane</keyword>
<feature type="transmembrane region" description="Helical" evidence="7">
    <location>
        <begin position="272"/>
        <end position="293"/>
    </location>
</feature>
<comment type="similarity">
    <text evidence="7">Belongs to the battenin family.</text>
</comment>
<evidence type="ECO:0000313" key="9">
    <source>
        <dbReference type="Proteomes" id="UP000654918"/>
    </source>
</evidence>
<reference evidence="8" key="1">
    <citation type="journal article" date="2020" name="Phytopathology">
        <title>Genome Sequence Resources of Colletotrichum truncatum, C. plurivorum, C. musicola, and C. sojae: Four Species Pathogenic to Soybean (Glycine max).</title>
        <authorList>
            <person name="Rogerio F."/>
            <person name="Boufleur T.R."/>
            <person name="Ciampi-Guillardi M."/>
            <person name="Sukno S.A."/>
            <person name="Thon M.R."/>
            <person name="Massola Junior N.S."/>
            <person name="Baroncelli R."/>
        </authorList>
    </citation>
    <scope>NUCLEOTIDE SEQUENCE</scope>
    <source>
        <strain evidence="8">LFN00145</strain>
    </source>
</reference>
<accession>A0A8H6NGF0</accession>
<dbReference type="Proteomes" id="UP000654918">
    <property type="component" value="Unassembled WGS sequence"/>
</dbReference>
<feature type="transmembrane region" description="Helical" evidence="7">
    <location>
        <begin position="234"/>
        <end position="252"/>
    </location>
</feature>
<name>A0A8H6NGF0_9PEZI</name>
<evidence type="ECO:0000256" key="3">
    <source>
        <dbReference type="ARBA" id="ARBA00022692"/>
    </source>
</evidence>
<comment type="subcellular location">
    <subcellularLocation>
        <location evidence="1">Endomembrane system</location>
        <topology evidence="1">Multi-pass membrane protein</topology>
    </subcellularLocation>
    <subcellularLocation>
        <location evidence="7">Vacuole membrane</location>
        <topology evidence="7">Multi-pass membrane protein</topology>
    </subcellularLocation>
</comment>
<dbReference type="PANTHER" id="PTHR10981">
    <property type="entry name" value="BATTENIN"/>
    <property type="match status" value="1"/>
</dbReference>
<dbReference type="PANTHER" id="PTHR10981:SF0">
    <property type="entry name" value="BATTENIN"/>
    <property type="match status" value="1"/>
</dbReference>
<feature type="transmembrane region" description="Helical" evidence="7">
    <location>
        <begin position="20"/>
        <end position="43"/>
    </location>
</feature>
<feature type="transmembrane region" description="Helical" evidence="7">
    <location>
        <begin position="361"/>
        <end position="388"/>
    </location>
</feature>
<dbReference type="GO" id="GO:0051453">
    <property type="term" value="P:regulation of intracellular pH"/>
    <property type="evidence" value="ECO:0007669"/>
    <property type="project" value="TreeGrafter"/>
</dbReference>
<feature type="transmembrane region" description="Helical" evidence="7">
    <location>
        <begin position="134"/>
        <end position="155"/>
    </location>
</feature>
<evidence type="ECO:0000256" key="1">
    <source>
        <dbReference type="ARBA" id="ARBA00004127"/>
    </source>
</evidence>
<keyword evidence="3 7" id="KW-0812">Transmembrane</keyword>
<dbReference type="GO" id="GO:0005774">
    <property type="term" value="C:vacuolar membrane"/>
    <property type="evidence" value="ECO:0007669"/>
    <property type="project" value="UniProtKB-SubCell"/>
</dbReference>
<evidence type="ECO:0000313" key="8">
    <source>
        <dbReference type="EMBL" id="KAF6832637.1"/>
    </source>
</evidence>
<sequence>MSSGLLDSPLANQHRVRTFLGFALIGLANIVLARISHAANYLIVPYPQAVVLLLELLPAALAKLFLPFVLGYIPQGLRPVLLAGLWVLIKIIVSATPPNVLPPVRVLTTALAAACSAATELCCLDLARRYGRHALAAWAIGTSLGQIANATWPFVLTSSMGMTLREATGYMYQLVAAVLFAYFVVLPKALTPAGFEGLGIDSEDTTSYYTTSLTEDASATPDKAARKSARNARALPALASQYLPTLLLASTAQAMVFPGTALALDGSAFSSLLSWTSALAFALYLGNFVARSLSATSLRLGSHRVVLILLGWMVALLLADSIFFLGHSWVVLCVALGAGLLGGAVYVEVFDGVLKGLSGHLDCVLILGIVGAGDTIGSLIGGLVGVLWQGMVCGMTVDTGRFCHRPSWS</sequence>
<feature type="transmembrane region" description="Helical" evidence="7">
    <location>
        <begin position="329"/>
        <end position="349"/>
    </location>
</feature>
<comment type="caution">
    <text evidence="8">The sequence shown here is derived from an EMBL/GenBank/DDBJ whole genome shotgun (WGS) entry which is preliminary data.</text>
</comment>
<feature type="transmembrane region" description="Helical" evidence="7">
    <location>
        <begin position="167"/>
        <end position="186"/>
    </location>
</feature>
<dbReference type="InterPro" id="IPR003492">
    <property type="entry name" value="Battenin_disease_Cln3"/>
</dbReference>
<evidence type="ECO:0000256" key="4">
    <source>
        <dbReference type="ARBA" id="ARBA00022970"/>
    </source>
</evidence>
<keyword evidence="5 7" id="KW-1133">Transmembrane helix</keyword>
<keyword evidence="4" id="KW-0029">Amino-acid transport</keyword>
<keyword evidence="7" id="KW-0926">Vacuole</keyword>
<dbReference type="Pfam" id="PF02487">
    <property type="entry name" value="CLN3"/>
    <property type="match status" value="1"/>
</dbReference>
<dbReference type="GO" id="GO:0006865">
    <property type="term" value="P:amino acid transport"/>
    <property type="evidence" value="ECO:0007669"/>
    <property type="project" value="UniProtKB-KW"/>
</dbReference>
<protein>
    <recommendedName>
        <fullName evidence="7">Protein BTN</fullName>
    </recommendedName>
</protein>
<evidence type="ECO:0000256" key="7">
    <source>
        <dbReference type="RuleBase" id="RU361113"/>
    </source>
</evidence>
<dbReference type="PRINTS" id="PR01315">
    <property type="entry name" value="BATTENIN"/>
</dbReference>
<keyword evidence="2" id="KW-0813">Transport</keyword>
<keyword evidence="9" id="KW-1185">Reference proteome</keyword>
<feature type="transmembrane region" description="Helical" evidence="7">
    <location>
        <begin position="49"/>
        <end position="73"/>
    </location>
</feature>
<organism evidence="8 9">
    <name type="scientific">Colletotrichum plurivorum</name>
    <dbReference type="NCBI Taxonomy" id="2175906"/>
    <lineage>
        <taxon>Eukaryota</taxon>
        <taxon>Fungi</taxon>
        <taxon>Dikarya</taxon>
        <taxon>Ascomycota</taxon>
        <taxon>Pezizomycotina</taxon>
        <taxon>Sordariomycetes</taxon>
        <taxon>Hypocreomycetidae</taxon>
        <taxon>Glomerellales</taxon>
        <taxon>Glomerellaceae</taxon>
        <taxon>Colletotrichum</taxon>
        <taxon>Colletotrichum orchidearum species complex</taxon>
    </lineage>
</organism>
<evidence type="ECO:0000256" key="5">
    <source>
        <dbReference type="ARBA" id="ARBA00022989"/>
    </source>
</evidence>
<dbReference type="EMBL" id="WIGO01000067">
    <property type="protein sequence ID" value="KAF6832637.1"/>
    <property type="molecule type" value="Genomic_DNA"/>
</dbReference>
<evidence type="ECO:0000256" key="2">
    <source>
        <dbReference type="ARBA" id="ARBA00022448"/>
    </source>
</evidence>
<dbReference type="GO" id="GO:0012505">
    <property type="term" value="C:endomembrane system"/>
    <property type="evidence" value="ECO:0007669"/>
    <property type="project" value="UniProtKB-SubCell"/>
</dbReference>
<evidence type="ECO:0000256" key="6">
    <source>
        <dbReference type="ARBA" id="ARBA00023136"/>
    </source>
</evidence>
<gene>
    <name evidence="8" type="ORF">CPLU01_06033</name>
</gene>
<proteinExistence type="inferred from homology"/>
<dbReference type="AlphaFoldDB" id="A0A8H6NGF0"/>
<feature type="transmembrane region" description="Helical" evidence="7">
    <location>
        <begin position="305"/>
        <end position="323"/>
    </location>
</feature>
<feature type="transmembrane region" description="Helical" evidence="7">
    <location>
        <begin position="80"/>
        <end position="100"/>
    </location>
</feature>